<dbReference type="AlphaFoldDB" id="A0A1B0A4H9"/>
<evidence type="ECO:0000256" key="1">
    <source>
        <dbReference type="SAM" id="SignalP"/>
    </source>
</evidence>
<accession>A0A1B0A4H9</accession>
<reference evidence="2" key="2">
    <citation type="submission" date="2020-05" db="UniProtKB">
        <authorList>
            <consortium name="EnsemblMetazoa"/>
        </authorList>
    </citation>
    <scope>IDENTIFICATION</scope>
    <source>
        <strain evidence="2">IAEA</strain>
    </source>
</reference>
<dbReference type="Proteomes" id="UP000092445">
    <property type="component" value="Unassembled WGS sequence"/>
</dbReference>
<proteinExistence type="predicted"/>
<organism evidence="2 3">
    <name type="scientific">Glossina pallidipes</name>
    <name type="common">Tsetse fly</name>
    <dbReference type="NCBI Taxonomy" id="7398"/>
    <lineage>
        <taxon>Eukaryota</taxon>
        <taxon>Metazoa</taxon>
        <taxon>Ecdysozoa</taxon>
        <taxon>Arthropoda</taxon>
        <taxon>Hexapoda</taxon>
        <taxon>Insecta</taxon>
        <taxon>Pterygota</taxon>
        <taxon>Neoptera</taxon>
        <taxon>Endopterygota</taxon>
        <taxon>Diptera</taxon>
        <taxon>Brachycera</taxon>
        <taxon>Muscomorpha</taxon>
        <taxon>Hippoboscoidea</taxon>
        <taxon>Glossinidae</taxon>
        <taxon>Glossina</taxon>
    </lineage>
</organism>
<feature type="chain" id="PRO_5008403471" evidence="1">
    <location>
        <begin position="22"/>
        <end position="267"/>
    </location>
</feature>
<dbReference type="EnsemblMetazoa" id="GPAI034245-RA">
    <property type="protein sequence ID" value="GPAI034245-PA"/>
    <property type="gene ID" value="GPAI034245"/>
</dbReference>
<reference evidence="3" key="1">
    <citation type="submission" date="2014-03" db="EMBL/GenBank/DDBJ databases">
        <authorList>
            <person name="Aksoy S."/>
            <person name="Warren W."/>
            <person name="Wilson R.K."/>
        </authorList>
    </citation>
    <scope>NUCLEOTIDE SEQUENCE [LARGE SCALE GENOMIC DNA]</scope>
    <source>
        <strain evidence="3">IAEA</strain>
    </source>
</reference>
<dbReference type="VEuPathDB" id="VectorBase:GPAI034245"/>
<evidence type="ECO:0000313" key="3">
    <source>
        <dbReference type="Proteomes" id="UP000092445"/>
    </source>
</evidence>
<keyword evidence="1" id="KW-0732">Signal</keyword>
<name>A0A1B0A4H9_GLOPL</name>
<evidence type="ECO:0000313" key="2">
    <source>
        <dbReference type="EnsemblMetazoa" id="GPAI034245-PA"/>
    </source>
</evidence>
<sequence>MILISAFIWFCTSLMLKSIKSYKDWHHNNIKVAKTNSIVRNTHTPQWPKQSFARTHIVASNISDLLLLKNILLIYFLRDYMRKGINEFFVKQLNANDSSLKTCFNENFAHNQKAFNDVLRNIVNNYNASHHPIDMTTKHPELLYKEVMIRFSVKDSIAGLLVTRTDDLQQPQGNILSPNGFRNNAENPIEHCLPCWVYVAFGRTIVGVFALKLNETKSTKTSLRVNCHVCMVTGTGSETPSIKILSEPIKNRVNKSDNSDNNHLHNI</sequence>
<keyword evidence="3" id="KW-1185">Reference proteome</keyword>
<protein>
    <submittedName>
        <fullName evidence="2">Uncharacterized protein</fullName>
    </submittedName>
</protein>
<feature type="signal peptide" evidence="1">
    <location>
        <begin position="1"/>
        <end position="21"/>
    </location>
</feature>